<dbReference type="PANTHER" id="PTHR43428:SF1">
    <property type="entry name" value="ARSENATE REDUCTASE"/>
    <property type="match status" value="1"/>
</dbReference>
<dbReference type="RefSeq" id="WP_084119061.1">
    <property type="nucleotide sequence ID" value="NZ_LT838813.1"/>
</dbReference>
<dbReference type="Pfam" id="PF01451">
    <property type="entry name" value="LMWPc"/>
    <property type="match status" value="1"/>
</dbReference>
<keyword evidence="1" id="KW-0059">Arsenical resistance</keyword>
<dbReference type="SUPFAM" id="SSF52788">
    <property type="entry name" value="Phosphotyrosine protein phosphatases I"/>
    <property type="match status" value="1"/>
</dbReference>
<sequence>MYPQLNQYIEGIQSEMDKIPADRKRELQKLALHIETKKKSGEAANLVFICTHNSRRSHMSQLWAATAAEYYGVSDNIFTFSGGTETTAFNPRAVAAMERAGFSVENPGGDNPHYQVRFSDNGPKMACFSKVYDEGYNPQENFVAIMTCSEADKNCPFIPGASLRCPIKYDDPKEFDGTPQEQKAYDERCRQIAAEMFFLMSKVKA</sequence>
<dbReference type="Proteomes" id="UP000192333">
    <property type="component" value="Chromosome I"/>
</dbReference>
<dbReference type="PANTHER" id="PTHR43428">
    <property type="entry name" value="ARSENATE REDUCTASE"/>
    <property type="match status" value="1"/>
</dbReference>
<dbReference type="GO" id="GO:0046685">
    <property type="term" value="P:response to arsenic-containing substance"/>
    <property type="evidence" value="ECO:0007669"/>
    <property type="project" value="UniProtKB-KW"/>
</dbReference>
<evidence type="ECO:0000313" key="4">
    <source>
        <dbReference type="Proteomes" id="UP000192333"/>
    </source>
</evidence>
<dbReference type="AlphaFoldDB" id="A0A1W2GZW9"/>
<dbReference type="SMART" id="SM00226">
    <property type="entry name" value="LMWPc"/>
    <property type="match status" value="1"/>
</dbReference>
<feature type="domain" description="Phosphotyrosine protein phosphatase I" evidence="2">
    <location>
        <begin position="44"/>
        <end position="202"/>
    </location>
</feature>
<evidence type="ECO:0000259" key="2">
    <source>
        <dbReference type="SMART" id="SM00226"/>
    </source>
</evidence>
<dbReference type="InterPro" id="IPR036196">
    <property type="entry name" value="Ptyr_pPase_sf"/>
</dbReference>
<keyword evidence="4" id="KW-1185">Reference proteome</keyword>
<proteinExistence type="predicted"/>
<dbReference type="InterPro" id="IPR023485">
    <property type="entry name" value="Ptyr_pPase"/>
</dbReference>
<organism evidence="3 4">
    <name type="scientific">Aquiflexum balticum DSM 16537</name>
    <dbReference type="NCBI Taxonomy" id="758820"/>
    <lineage>
        <taxon>Bacteria</taxon>
        <taxon>Pseudomonadati</taxon>
        <taxon>Bacteroidota</taxon>
        <taxon>Cytophagia</taxon>
        <taxon>Cytophagales</taxon>
        <taxon>Cyclobacteriaceae</taxon>
        <taxon>Aquiflexum</taxon>
    </lineage>
</organism>
<dbReference type="Gene3D" id="3.40.50.2300">
    <property type="match status" value="1"/>
</dbReference>
<dbReference type="EMBL" id="LT838813">
    <property type="protein sequence ID" value="SMD42230.1"/>
    <property type="molecule type" value="Genomic_DNA"/>
</dbReference>
<evidence type="ECO:0000256" key="1">
    <source>
        <dbReference type="ARBA" id="ARBA00022849"/>
    </source>
</evidence>
<accession>A0A1W2GZW9</accession>
<dbReference type="OrthoDB" id="9793058at2"/>
<gene>
    <name evidence="3" type="ORF">SAMN00777080_0770</name>
</gene>
<dbReference type="STRING" id="758820.SAMN00777080_0770"/>
<evidence type="ECO:0000313" key="3">
    <source>
        <dbReference type="EMBL" id="SMD42230.1"/>
    </source>
</evidence>
<reference evidence="4" key="1">
    <citation type="submission" date="2017-04" db="EMBL/GenBank/DDBJ databases">
        <authorList>
            <person name="Varghese N."/>
            <person name="Submissions S."/>
        </authorList>
    </citation>
    <scope>NUCLEOTIDE SEQUENCE [LARGE SCALE GENOMIC DNA]</scope>
    <source>
        <strain evidence="4">DSM 16537</strain>
    </source>
</reference>
<name>A0A1W2GZW9_9BACT</name>
<protein>
    <submittedName>
        <fullName evidence="3">Arsenate reductase</fullName>
    </submittedName>
</protein>